<evidence type="ECO:0000313" key="3">
    <source>
        <dbReference type="Proteomes" id="UP000240572"/>
    </source>
</evidence>
<organism evidence="2 3">
    <name type="scientific">Taibaiella chishuiensis</name>
    <dbReference type="NCBI Taxonomy" id="1434707"/>
    <lineage>
        <taxon>Bacteria</taxon>
        <taxon>Pseudomonadati</taxon>
        <taxon>Bacteroidota</taxon>
        <taxon>Chitinophagia</taxon>
        <taxon>Chitinophagales</taxon>
        <taxon>Chitinophagaceae</taxon>
        <taxon>Taibaiella</taxon>
    </lineage>
</organism>
<keyword evidence="3" id="KW-1185">Reference proteome</keyword>
<sequence length="186" mass="20451">MILRHLFIFALLACAGTALGQPTRVRVDYKDGFDKTTDSMLTVAVRLIDSVVNSDLFAQKVKQASFKRNQNKTNEAILAMIRNGTAPGNPDHVIHLKVAVYNKYAGGGEVGVTVYDTKMKTYITRTFRGYIMANGAACYAAHLMHEYCHVMGFTHPKLKFLGHAKAKSVPYVIGDIVADILGVKCP</sequence>
<reference evidence="2 3" key="1">
    <citation type="submission" date="2018-03" db="EMBL/GenBank/DDBJ databases">
        <title>Genomic Encyclopedia of Type Strains, Phase III (KMG-III): the genomes of soil and plant-associated and newly described type strains.</title>
        <authorList>
            <person name="Whitman W."/>
        </authorList>
    </citation>
    <scope>NUCLEOTIDE SEQUENCE [LARGE SCALE GENOMIC DNA]</scope>
    <source>
        <strain evidence="2 3">CGMCC 1.12700</strain>
    </source>
</reference>
<accession>A0A2P8D216</accession>
<dbReference type="AlphaFoldDB" id="A0A2P8D216"/>
<dbReference type="EMBL" id="PYGD01000006">
    <property type="protein sequence ID" value="PSK91247.1"/>
    <property type="molecule type" value="Genomic_DNA"/>
</dbReference>
<proteinExistence type="predicted"/>
<dbReference type="OrthoDB" id="1495407at2"/>
<protein>
    <submittedName>
        <fullName evidence="2">Uncharacterized protein</fullName>
    </submittedName>
</protein>
<dbReference type="RefSeq" id="WP_106523844.1">
    <property type="nucleotide sequence ID" value="NZ_PYGD01000006.1"/>
</dbReference>
<dbReference type="Proteomes" id="UP000240572">
    <property type="component" value="Unassembled WGS sequence"/>
</dbReference>
<name>A0A2P8D216_9BACT</name>
<gene>
    <name evidence="2" type="ORF">B0I18_106259</name>
</gene>
<feature type="signal peptide" evidence="1">
    <location>
        <begin position="1"/>
        <end position="20"/>
    </location>
</feature>
<keyword evidence="1" id="KW-0732">Signal</keyword>
<comment type="caution">
    <text evidence="2">The sequence shown here is derived from an EMBL/GenBank/DDBJ whole genome shotgun (WGS) entry which is preliminary data.</text>
</comment>
<evidence type="ECO:0000256" key="1">
    <source>
        <dbReference type="SAM" id="SignalP"/>
    </source>
</evidence>
<evidence type="ECO:0000313" key="2">
    <source>
        <dbReference type="EMBL" id="PSK91247.1"/>
    </source>
</evidence>
<feature type="chain" id="PRO_5015162867" evidence="1">
    <location>
        <begin position="21"/>
        <end position="186"/>
    </location>
</feature>